<evidence type="ECO:0000313" key="3">
    <source>
        <dbReference type="WBParaSite" id="PSAMB.scaffold7313size7854.g29923.t1"/>
    </source>
</evidence>
<evidence type="ECO:0000256" key="1">
    <source>
        <dbReference type="SAM" id="MobiDB-lite"/>
    </source>
</evidence>
<feature type="compositionally biased region" description="Basic residues" evidence="1">
    <location>
        <begin position="1"/>
        <end position="14"/>
    </location>
</feature>
<name>A0A914XEG3_9BILA</name>
<dbReference type="WBParaSite" id="PSAMB.scaffold7313size7854.g29923.t1">
    <property type="protein sequence ID" value="PSAMB.scaffold7313size7854.g29923.t1"/>
    <property type="gene ID" value="PSAMB.scaffold7313size7854.g29923"/>
</dbReference>
<feature type="compositionally biased region" description="Basic and acidic residues" evidence="1">
    <location>
        <begin position="21"/>
        <end position="32"/>
    </location>
</feature>
<sequence length="187" mass="19944">MNGRTKVRTSRSRRSVWPSQRGERRGKAEQNKTRMNGRTKVRTSRSRRASSSSTAAILAGVRRGVVKNPISVHAHVVHPSRCRAAARGERERRPVGLAWGAALCYTASVWRGGGKRSQYAAAAAGPRGLAGLLAARRLHTCVSALPARASSSLLAGRFVRSLSPSCAFDSIGTRAESALLASDGTRA</sequence>
<organism evidence="2 3">
    <name type="scientific">Plectus sambesii</name>
    <dbReference type="NCBI Taxonomy" id="2011161"/>
    <lineage>
        <taxon>Eukaryota</taxon>
        <taxon>Metazoa</taxon>
        <taxon>Ecdysozoa</taxon>
        <taxon>Nematoda</taxon>
        <taxon>Chromadorea</taxon>
        <taxon>Plectida</taxon>
        <taxon>Plectina</taxon>
        <taxon>Plectoidea</taxon>
        <taxon>Plectidae</taxon>
        <taxon>Plectus</taxon>
    </lineage>
</organism>
<reference evidence="3" key="1">
    <citation type="submission" date="2022-11" db="UniProtKB">
        <authorList>
            <consortium name="WormBaseParasite"/>
        </authorList>
    </citation>
    <scope>IDENTIFICATION</scope>
</reference>
<accession>A0A914XEG3</accession>
<protein>
    <submittedName>
        <fullName evidence="3">Uncharacterized protein</fullName>
    </submittedName>
</protein>
<dbReference type="Proteomes" id="UP000887566">
    <property type="component" value="Unplaced"/>
</dbReference>
<feature type="region of interest" description="Disordered" evidence="1">
    <location>
        <begin position="1"/>
        <end position="54"/>
    </location>
</feature>
<evidence type="ECO:0000313" key="2">
    <source>
        <dbReference type="Proteomes" id="UP000887566"/>
    </source>
</evidence>
<feature type="compositionally biased region" description="Basic residues" evidence="1">
    <location>
        <begin position="35"/>
        <end position="48"/>
    </location>
</feature>
<proteinExistence type="predicted"/>
<keyword evidence="2" id="KW-1185">Reference proteome</keyword>
<dbReference type="AlphaFoldDB" id="A0A914XEG3"/>